<reference evidence="1 2" key="1">
    <citation type="submission" date="2020-09" db="EMBL/GenBank/DDBJ databases">
        <title>Paenibacillus sp. strain PR3 16S rRNA gene Genome sequencing and assembly.</title>
        <authorList>
            <person name="Kim J."/>
        </authorList>
    </citation>
    <scope>NUCLEOTIDE SEQUENCE [LARGE SCALE GENOMIC DNA]</scope>
    <source>
        <strain evidence="1 2">PR3</strain>
    </source>
</reference>
<evidence type="ECO:0000313" key="1">
    <source>
        <dbReference type="EMBL" id="MBD3917665.1"/>
    </source>
</evidence>
<organism evidence="1 2">
    <name type="scientific">Paenibacillus terricola</name>
    <dbReference type="NCBI Taxonomy" id="2763503"/>
    <lineage>
        <taxon>Bacteria</taxon>
        <taxon>Bacillati</taxon>
        <taxon>Bacillota</taxon>
        <taxon>Bacilli</taxon>
        <taxon>Bacillales</taxon>
        <taxon>Paenibacillaceae</taxon>
        <taxon>Paenibacillus</taxon>
    </lineage>
</organism>
<dbReference type="RefSeq" id="WP_191201941.1">
    <property type="nucleotide sequence ID" value="NZ_JACXZA010000001.1"/>
</dbReference>
<accession>A0ABR8MPX5</accession>
<gene>
    <name evidence="1" type="ORF">H8B09_02790</name>
</gene>
<keyword evidence="2" id="KW-1185">Reference proteome</keyword>
<proteinExistence type="predicted"/>
<dbReference type="EMBL" id="JACXZA010000001">
    <property type="protein sequence ID" value="MBD3917665.1"/>
    <property type="molecule type" value="Genomic_DNA"/>
</dbReference>
<dbReference type="Proteomes" id="UP000609346">
    <property type="component" value="Unassembled WGS sequence"/>
</dbReference>
<name>A0ABR8MPX5_9BACL</name>
<evidence type="ECO:0000313" key="2">
    <source>
        <dbReference type="Proteomes" id="UP000609346"/>
    </source>
</evidence>
<sequence>MIICTTASLSKLPQALELARSVKAYHPEAKFVLGLIEEWVPESTAQSPWFDEVIQIKDIGIPHFRTFMFKLSATQAHDAVVGHLIVYLTSYDPHADSVIFLEHTMRLYGPLREVIDALTGHSIVLTPHLSGPNLAVSLEQEIKLHQTGSFNDGFIGVRRSKESKSFLTWWADKLYRDSYEFHDRSQQWLDLVPVLFHPFIIRQPGIHMACWNLHEPSRQITTVEADWASIVGGPMRCFNYRDEHNEFEESLYRLAPLQAEQARKLLQQYQVACQGHEAQGFNRETVWSYDYYYNGERISEEARNIYRVNEDRHVLGDPYAWSNKHIIDGIEGQNPAPIS</sequence>
<protein>
    <submittedName>
        <fullName evidence="1">Uncharacterized protein</fullName>
    </submittedName>
</protein>
<comment type="caution">
    <text evidence="1">The sequence shown here is derived from an EMBL/GenBank/DDBJ whole genome shotgun (WGS) entry which is preliminary data.</text>
</comment>